<reference evidence="1 2" key="1">
    <citation type="submission" date="2018-11" db="EMBL/GenBank/DDBJ databases">
        <title>Bradyrhizobium sp. nov., isolated from effective nodules of peanut in China.</title>
        <authorList>
            <person name="Li Y."/>
        </authorList>
    </citation>
    <scope>NUCLEOTIDE SEQUENCE [LARGE SCALE GENOMIC DNA]</scope>
    <source>
        <strain evidence="1 2">CCBAU 51770</strain>
    </source>
</reference>
<name>A0A4Q0Q9Q0_9BRAD</name>
<organism evidence="1 2">
    <name type="scientific">Bradyrhizobium zhanjiangense</name>
    <dbReference type="NCBI Taxonomy" id="1325107"/>
    <lineage>
        <taxon>Bacteria</taxon>
        <taxon>Pseudomonadati</taxon>
        <taxon>Pseudomonadota</taxon>
        <taxon>Alphaproteobacteria</taxon>
        <taxon>Hyphomicrobiales</taxon>
        <taxon>Nitrobacteraceae</taxon>
        <taxon>Bradyrhizobium</taxon>
    </lineage>
</organism>
<protein>
    <submittedName>
        <fullName evidence="1">Uncharacterized protein</fullName>
    </submittedName>
</protein>
<dbReference type="EMBL" id="RKMK01000060">
    <property type="protein sequence ID" value="RXG85256.1"/>
    <property type="molecule type" value="Genomic_DNA"/>
</dbReference>
<proteinExistence type="predicted"/>
<dbReference type="AlphaFoldDB" id="A0A4Q0Q9Q0"/>
<accession>A0A4Q0Q9Q0</accession>
<comment type="caution">
    <text evidence="1">The sequence shown here is derived from an EMBL/GenBank/DDBJ whole genome shotgun (WGS) entry which is preliminary data.</text>
</comment>
<evidence type="ECO:0000313" key="2">
    <source>
        <dbReference type="Proteomes" id="UP000290174"/>
    </source>
</evidence>
<evidence type="ECO:0000313" key="1">
    <source>
        <dbReference type="EMBL" id="RXG85256.1"/>
    </source>
</evidence>
<gene>
    <name evidence="1" type="ORF">EAS61_36745</name>
</gene>
<sequence>MHRSSSIWTELTSFDALRKRLERQFKDPQTYENGDRVRSETLREKGKQGRALHLIIDIADIAT</sequence>
<dbReference type="Proteomes" id="UP000290174">
    <property type="component" value="Unassembled WGS sequence"/>
</dbReference>